<comment type="caution">
    <text evidence="1">The sequence shown here is derived from an EMBL/GenBank/DDBJ whole genome shotgun (WGS) entry which is preliminary data.</text>
</comment>
<proteinExistence type="predicted"/>
<evidence type="ECO:0000313" key="1">
    <source>
        <dbReference type="EMBL" id="KAK2100660.1"/>
    </source>
</evidence>
<dbReference type="EMBL" id="JASSZA010000010">
    <property type="protein sequence ID" value="KAK2100660.1"/>
    <property type="molecule type" value="Genomic_DNA"/>
</dbReference>
<evidence type="ECO:0000313" key="2">
    <source>
        <dbReference type="Proteomes" id="UP001266305"/>
    </source>
</evidence>
<organism evidence="1 2">
    <name type="scientific">Saguinus oedipus</name>
    <name type="common">Cotton-top tamarin</name>
    <name type="synonym">Oedipomidas oedipus</name>
    <dbReference type="NCBI Taxonomy" id="9490"/>
    <lineage>
        <taxon>Eukaryota</taxon>
        <taxon>Metazoa</taxon>
        <taxon>Chordata</taxon>
        <taxon>Craniata</taxon>
        <taxon>Vertebrata</taxon>
        <taxon>Euteleostomi</taxon>
        <taxon>Mammalia</taxon>
        <taxon>Eutheria</taxon>
        <taxon>Euarchontoglires</taxon>
        <taxon>Primates</taxon>
        <taxon>Haplorrhini</taxon>
        <taxon>Platyrrhini</taxon>
        <taxon>Cebidae</taxon>
        <taxon>Callitrichinae</taxon>
        <taxon>Saguinus</taxon>
    </lineage>
</organism>
<name>A0ABQ9UV44_SAGOE</name>
<keyword evidence="2" id="KW-1185">Reference proteome</keyword>
<accession>A0ABQ9UV44</accession>
<protein>
    <submittedName>
        <fullName evidence="1">Neuron navigator 2</fullName>
    </submittedName>
</protein>
<reference evidence="1 2" key="1">
    <citation type="submission" date="2023-05" db="EMBL/GenBank/DDBJ databases">
        <title>B98-5 Cell Line De Novo Hybrid Assembly: An Optical Mapping Approach.</title>
        <authorList>
            <person name="Kananen K."/>
            <person name="Auerbach J.A."/>
            <person name="Kautto E."/>
            <person name="Blachly J.S."/>
        </authorList>
    </citation>
    <scope>NUCLEOTIDE SEQUENCE [LARGE SCALE GENOMIC DNA]</scope>
    <source>
        <strain evidence="1">B95-8</strain>
        <tissue evidence="1">Cell line</tissue>
    </source>
</reference>
<dbReference type="Proteomes" id="UP001266305">
    <property type="component" value="Unassembled WGS sequence"/>
</dbReference>
<sequence length="111" mass="11596">MPAILVASKMKSGLPKPVHSAAPILHVPPARAGPQPCYLKLGSKVEVSKTTYPSQIPLKSQVLQGLQEPAGEGLPLRKSGSVENGFDTQMACPCPILLGDGIPGKVLGLQY</sequence>
<gene>
    <name evidence="1" type="primary">NAV2_3</name>
    <name evidence="1" type="ORF">P7K49_022008</name>
</gene>